<dbReference type="EMBL" id="RDOJ01000005">
    <property type="protein sequence ID" value="RLZ11448.1"/>
    <property type="molecule type" value="Genomic_DNA"/>
</dbReference>
<dbReference type="AlphaFoldDB" id="A0A3L9MEX7"/>
<keyword evidence="1" id="KW-0732">Signal</keyword>
<keyword evidence="3" id="KW-1185">Reference proteome</keyword>
<evidence type="ECO:0000256" key="1">
    <source>
        <dbReference type="SAM" id="SignalP"/>
    </source>
</evidence>
<feature type="signal peptide" evidence="1">
    <location>
        <begin position="1"/>
        <end position="19"/>
    </location>
</feature>
<proteinExistence type="predicted"/>
<comment type="caution">
    <text evidence="2">The sequence shown here is derived from an EMBL/GenBank/DDBJ whole genome shotgun (WGS) entry which is preliminary data.</text>
</comment>
<feature type="chain" id="PRO_5018107934" description="GLPGLI family protein" evidence="1">
    <location>
        <begin position="20"/>
        <end position="134"/>
    </location>
</feature>
<dbReference type="RefSeq" id="WP_121934128.1">
    <property type="nucleotide sequence ID" value="NZ_RDOJ01000005.1"/>
</dbReference>
<evidence type="ECO:0000313" key="2">
    <source>
        <dbReference type="EMBL" id="RLZ11448.1"/>
    </source>
</evidence>
<sequence>MKKLFILSLFTLQTGFLFAQVKTGNYSNDEFNLKLNLTENNFFHFQNLNGLIKEYVRGEWKSEENQLILIETAHSEKSENKHSNRKAPKFDYTTAKRKTIYTIDGNKLIFVNQEIEPKHAEFQNQLFGNFTSDK</sequence>
<protein>
    <recommendedName>
        <fullName evidence="4">GLPGLI family protein</fullName>
    </recommendedName>
</protein>
<gene>
    <name evidence="2" type="ORF">EAH69_05215</name>
</gene>
<reference evidence="2 3" key="1">
    <citation type="submission" date="2018-10" db="EMBL/GenBank/DDBJ databases">
        <authorList>
            <person name="Chen X."/>
        </authorList>
    </citation>
    <scope>NUCLEOTIDE SEQUENCE [LARGE SCALE GENOMIC DNA]</scope>
    <source>
        <strain evidence="2 3">YIM 102668</strain>
    </source>
</reference>
<accession>A0A3L9MEX7</accession>
<name>A0A3L9MEX7_9FLAO</name>
<evidence type="ECO:0000313" key="3">
    <source>
        <dbReference type="Proteomes" id="UP000275348"/>
    </source>
</evidence>
<dbReference type="Proteomes" id="UP000275348">
    <property type="component" value="Unassembled WGS sequence"/>
</dbReference>
<organism evidence="2 3">
    <name type="scientific">Faecalibacter macacae</name>
    <dbReference type="NCBI Taxonomy" id="1859289"/>
    <lineage>
        <taxon>Bacteria</taxon>
        <taxon>Pseudomonadati</taxon>
        <taxon>Bacteroidota</taxon>
        <taxon>Flavobacteriia</taxon>
        <taxon>Flavobacteriales</taxon>
        <taxon>Weeksellaceae</taxon>
        <taxon>Faecalibacter</taxon>
    </lineage>
</organism>
<evidence type="ECO:0008006" key="4">
    <source>
        <dbReference type="Google" id="ProtNLM"/>
    </source>
</evidence>